<name>A0AAW2C1A0_9ROSI</name>
<accession>A0AAW2C1A0</accession>
<dbReference type="AlphaFoldDB" id="A0AAW2C1A0"/>
<dbReference type="EMBL" id="JAZDWU010000009">
    <property type="protein sequence ID" value="KAK9991127.1"/>
    <property type="molecule type" value="Genomic_DNA"/>
</dbReference>
<reference evidence="1 2" key="1">
    <citation type="submission" date="2024-01" db="EMBL/GenBank/DDBJ databases">
        <title>A telomere-to-telomere, gap-free genome of sweet tea (Lithocarpus litseifolius).</title>
        <authorList>
            <person name="Zhou J."/>
        </authorList>
    </citation>
    <scope>NUCLEOTIDE SEQUENCE [LARGE SCALE GENOMIC DNA]</scope>
    <source>
        <strain evidence="1">Zhou-2022a</strain>
        <tissue evidence="1">Leaf</tissue>
    </source>
</reference>
<comment type="caution">
    <text evidence="1">The sequence shown here is derived from an EMBL/GenBank/DDBJ whole genome shotgun (WGS) entry which is preliminary data.</text>
</comment>
<proteinExistence type="predicted"/>
<protein>
    <submittedName>
        <fullName evidence="1">Uncharacterized protein</fullName>
    </submittedName>
</protein>
<dbReference type="Proteomes" id="UP001459277">
    <property type="component" value="Unassembled WGS sequence"/>
</dbReference>
<evidence type="ECO:0000313" key="2">
    <source>
        <dbReference type="Proteomes" id="UP001459277"/>
    </source>
</evidence>
<gene>
    <name evidence="1" type="ORF">SO802_026112</name>
</gene>
<sequence length="98" mass="11519">MAHPLESTRKTIWKPYMGSFSRNYCWKMVDVDNLVWKMFRKWGCPTYEELYTIFIKPKVTGEQDIVTGGDRSGRNYLAHSREDVNAIVLHGYNKRQSA</sequence>
<keyword evidence="2" id="KW-1185">Reference proteome</keyword>
<organism evidence="1 2">
    <name type="scientific">Lithocarpus litseifolius</name>
    <dbReference type="NCBI Taxonomy" id="425828"/>
    <lineage>
        <taxon>Eukaryota</taxon>
        <taxon>Viridiplantae</taxon>
        <taxon>Streptophyta</taxon>
        <taxon>Embryophyta</taxon>
        <taxon>Tracheophyta</taxon>
        <taxon>Spermatophyta</taxon>
        <taxon>Magnoliopsida</taxon>
        <taxon>eudicotyledons</taxon>
        <taxon>Gunneridae</taxon>
        <taxon>Pentapetalae</taxon>
        <taxon>rosids</taxon>
        <taxon>fabids</taxon>
        <taxon>Fagales</taxon>
        <taxon>Fagaceae</taxon>
        <taxon>Lithocarpus</taxon>
    </lineage>
</organism>
<evidence type="ECO:0000313" key="1">
    <source>
        <dbReference type="EMBL" id="KAK9991127.1"/>
    </source>
</evidence>